<evidence type="ECO:0000256" key="11">
    <source>
        <dbReference type="ARBA" id="ARBA00023008"/>
    </source>
</evidence>
<evidence type="ECO:0000256" key="3">
    <source>
        <dbReference type="ARBA" id="ARBA00002075"/>
    </source>
</evidence>
<dbReference type="AlphaFoldDB" id="A0A2T3AV32"/>
<dbReference type="CDD" id="cd13880">
    <property type="entry name" value="CuRO_2_MaLCC_like"/>
    <property type="match status" value="1"/>
</dbReference>
<feature type="signal peptide" evidence="14">
    <location>
        <begin position="1"/>
        <end position="17"/>
    </location>
</feature>
<dbReference type="InterPro" id="IPR011706">
    <property type="entry name" value="Cu-oxidase_C"/>
</dbReference>
<dbReference type="Proteomes" id="UP000241818">
    <property type="component" value="Unassembled WGS sequence"/>
</dbReference>
<dbReference type="FunFam" id="2.60.40.420:FF:000021">
    <property type="entry name" value="Extracellular dihydrogeodin oxidase/laccase"/>
    <property type="match status" value="1"/>
</dbReference>
<dbReference type="Pfam" id="PF07732">
    <property type="entry name" value="Cu-oxidase_3"/>
    <property type="match status" value="1"/>
</dbReference>
<dbReference type="InParanoid" id="A0A2T3AV32"/>
<dbReference type="InterPro" id="IPR011707">
    <property type="entry name" value="Cu-oxidase-like_N"/>
</dbReference>
<dbReference type="GO" id="GO:0005507">
    <property type="term" value="F:copper ion binding"/>
    <property type="evidence" value="ECO:0007669"/>
    <property type="project" value="InterPro"/>
</dbReference>
<dbReference type="GO" id="GO:0005576">
    <property type="term" value="C:extracellular region"/>
    <property type="evidence" value="ECO:0007669"/>
    <property type="project" value="UniProtKB-SubCell"/>
</dbReference>
<evidence type="ECO:0000259" key="17">
    <source>
        <dbReference type="Pfam" id="PF07732"/>
    </source>
</evidence>
<dbReference type="InterPro" id="IPR008972">
    <property type="entry name" value="Cupredoxin"/>
</dbReference>
<evidence type="ECO:0000256" key="2">
    <source>
        <dbReference type="ARBA" id="ARBA00001935"/>
    </source>
</evidence>
<evidence type="ECO:0000313" key="18">
    <source>
        <dbReference type="EMBL" id="PSS12483.1"/>
    </source>
</evidence>
<evidence type="ECO:0000256" key="5">
    <source>
        <dbReference type="ARBA" id="ARBA00010609"/>
    </source>
</evidence>
<dbReference type="PANTHER" id="PTHR11709">
    <property type="entry name" value="MULTI-COPPER OXIDASE"/>
    <property type="match status" value="1"/>
</dbReference>
<dbReference type="Gene3D" id="2.60.40.420">
    <property type="entry name" value="Cupredoxins - blue copper proteins"/>
    <property type="match status" value="3"/>
</dbReference>
<dbReference type="EMBL" id="KZ679015">
    <property type="protein sequence ID" value="PSS12483.1"/>
    <property type="molecule type" value="Genomic_DNA"/>
</dbReference>
<dbReference type="FunFam" id="2.60.40.420:FF:000038">
    <property type="entry name" value="Extracellular dihydrogeodin oxidase/laccase"/>
    <property type="match status" value="1"/>
</dbReference>
<feature type="domain" description="Plastocyanin-like" evidence="15">
    <location>
        <begin position="210"/>
        <end position="372"/>
    </location>
</feature>
<keyword evidence="9" id="KW-0677">Repeat</keyword>
<evidence type="ECO:0000256" key="8">
    <source>
        <dbReference type="ARBA" id="ARBA00022723"/>
    </source>
</evidence>
<organism evidence="18 19">
    <name type="scientific">Amorphotheca resinae ATCC 22711</name>
    <dbReference type="NCBI Taxonomy" id="857342"/>
    <lineage>
        <taxon>Eukaryota</taxon>
        <taxon>Fungi</taxon>
        <taxon>Dikarya</taxon>
        <taxon>Ascomycota</taxon>
        <taxon>Pezizomycotina</taxon>
        <taxon>Leotiomycetes</taxon>
        <taxon>Helotiales</taxon>
        <taxon>Amorphothecaceae</taxon>
        <taxon>Amorphotheca</taxon>
    </lineage>
</organism>
<evidence type="ECO:0000256" key="6">
    <source>
        <dbReference type="ARBA" id="ARBA00012297"/>
    </source>
</evidence>
<dbReference type="EC" id="1.10.3.2" evidence="6"/>
<reference evidence="18 19" key="1">
    <citation type="journal article" date="2018" name="New Phytol.">
        <title>Comparative genomics and transcriptomics depict ericoid mycorrhizal fungi as versatile saprotrophs and plant mutualists.</title>
        <authorList>
            <person name="Martino E."/>
            <person name="Morin E."/>
            <person name="Grelet G.A."/>
            <person name="Kuo A."/>
            <person name="Kohler A."/>
            <person name="Daghino S."/>
            <person name="Barry K.W."/>
            <person name="Cichocki N."/>
            <person name="Clum A."/>
            <person name="Dockter R.B."/>
            <person name="Hainaut M."/>
            <person name="Kuo R.C."/>
            <person name="LaButti K."/>
            <person name="Lindahl B.D."/>
            <person name="Lindquist E.A."/>
            <person name="Lipzen A."/>
            <person name="Khouja H.R."/>
            <person name="Magnuson J."/>
            <person name="Murat C."/>
            <person name="Ohm R.A."/>
            <person name="Singer S.W."/>
            <person name="Spatafora J.W."/>
            <person name="Wang M."/>
            <person name="Veneault-Fourrey C."/>
            <person name="Henrissat B."/>
            <person name="Grigoriev I.V."/>
            <person name="Martin F.M."/>
            <person name="Perotto S."/>
        </authorList>
    </citation>
    <scope>NUCLEOTIDE SEQUENCE [LARGE SCALE GENOMIC DNA]</scope>
    <source>
        <strain evidence="18 19">ATCC 22711</strain>
    </source>
</reference>
<dbReference type="FunFam" id="2.60.40.420:FF:000096">
    <property type="entry name" value="Multicopper oxidase"/>
    <property type="match status" value="1"/>
</dbReference>
<evidence type="ECO:0000256" key="10">
    <source>
        <dbReference type="ARBA" id="ARBA00023002"/>
    </source>
</evidence>
<dbReference type="RefSeq" id="XP_024718481.1">
    <property type="nucleotide sequence ID" value="XM_024868326.1"/>
</dbReference>
<dbReference type="Pfam" id="PF00394">
    <property type="entry name" value="Cu-oxidase"/>
    <property type="match status" value="1"/>
</dbReference>
<proteinExistence type="inferred from homology"/>
<dbReference type="PANTHER" id="PTHR11709:SF145">
    <property type="entry name" value="LCC1"/>
    <property type="match status" value="1"/>
</dbReference>
<keyword evidence="7" id="KW-0964">Secreted</keyword>
<protein>
    <recommendedName>
        <fullName evidence="6">laccase</fullName>
        <ecNumber evidence="6">1.10.3.2</ecNumber>
    </recommendedName>
</protein>
<evidence type="ECO:0000256" key="7">
    <source>
        <dbReference type="ARBA" id="ARBA00022525"/>
    </source>
</evidence>
<keyword evidence="19" id="KW-1185">Reference proteome</keyword>
<comment type="cofactor">
    <cofactor evidence="2">
        <name>Cu cation</name>
        <dbReference type="ChEBI" id="CHEBI:23378"/>
    </cofactor>
</comment>
<dbReference type="InterPro" id="IPR001117">
    <property type="entry name" value="Cu-oxidase_2nd"/>
</dbReference>
<feature type="chain" id="PRO_5015535842" description="laccase" evidence="14">
    <location>
        <begin position="18"/>
        <end position="599"/>
    </location>
</feature>
<evidence type="ECO:0000256" key="9">
    <source>
        <dbReference type="ARBA" id="ARBA00022737"/>
    </source>
</evidence>
<comment type="catalytic activity">
    <reaction evidence="1">
        <text>4 hydroquinone + O2 = 4 benzosemiquinone + 2 H2O</text>
        <dbReference type="Rhea" id="RHEA:11276"/>
        <dbReference type="ChEBI" id="CHEBI:15377"/>
        <dbReference type="ChEBI" id="CHEBI:15379"/>
        <dbReference type="ChEBI" id="CHEBI:17594"/>
        <dbReference type="ChEBI" id="CHEBI:17977"/>
        <dbReference type="EC" id="1.10.3.2"/>
    </reaction>
</comment>
<evidence type="ECO:0000313" key="19">
    <source>
        <dbReference type="Proteomes" id="UP000241818"/>
    </source>
</evidence>
<dbReference type="STRING" id="857342.A0A2T3AV32"/>
<keyword evidence="14" id="KW-0732">Signal</keyword>
<evidence type="ECO:0000256" key="1">
    <source>
        <dbReference type="ARBA" id="ARBA00000349"/>
    </source>
</evidence>
<feature type="domain" description="Plastocyanin-like" evidence="16">
    <location>
        <begin position="447"/>
        <end position="564"/>
    </location>
</feature>
<keyword evidence="13" id="KW-0439">Lignin degradation</keyword>
<feature type="domain" description="Plastocyanin-like" evidence="17">
    <location>
        <begin position="83"/>
        <end position="200"/>
    </location>
</feature>
<keyword evidence="11" id="KW-0186">Copper</keyword>
<dbReference type="GeneID" id="36576407"/>
<evidence type="ECO:0000256" key="12">
    <source>
        <dbReference type="ARBA" id="ARBA00023180"/>
    </source>
</evidence>
<evidence type="ECO:0000256" key="14">
    <source>
        <dbReference type="SAM" id="SignalP"/>
    </source>
</evidence>
<evidence type="ECO:0000256" key="13">
    <source>
        <dbReference type="ARBA" id="ARBA00023185"/>
    </source>
</evidence>
<keyword evidence="10" id="KW-0560">Oxidoreductase</keyword>
<dbReference type="SUPFAM" id="SSF49503">
    <property type="entry name" value="Cupredoxins"/>
    <property type="match status" value="3"/>
</dbReference>
<dbReference type="Pfam" id="PF07731">
    <property type="entry name" value="Cu-oxidase_2"/>
    <property type="match status" value="1"/>
</dbReference>
<evidence type="ECO:0000259" key="15">
    <source>
        <dbReference type="Pfam" id="PF00394"/>
    </source>
</evidence>
<comment type="similarity">
    <text evidence="5">Belongs to the multicopper oxidase family.</text>
</comment>
<comment type="function">
    <text evidence="3">Lignin degradation and detoxification of lignin-derived products.</text>
</comment>
<evidence type="ECO:0000256" key="4">
    <source>
        <dbReference type="ARBA" id="ARBA00004613"/>
    </source>
</evidence>
<dbReference type="InterPro" id="IPR045087">
    <property type="entry name" value="Cu-oxidase_fam"/>
</dbReference>
<dbReference type="CDD" id="cd13854">
    <property type="entry name" value="CuRO_1_MaLCC_like"/>
    <property type="match status" value="1"/>
</dbReference>
<keyword evidence="8" id="KW-0479">Metal-binding</keyword>
<accession>A0A2T3AV32</accession>
<name>A0A2T3AV32_AMORE</name>
<sequence>MALLLGVVGDILSGVLGIIPALTQQQTNGNSVWGTLPVPNFPPFLTNNPLPNGYPWGLRNASGSNPYTDAPYTGVIRSYDFTVKRGLIAPDGYQKNVLLINDQFPGPAIEANWGDTIQVTVHNQITGPEEGTSFHWHGLLQKQTPWMDGVPGVEQCPIAPGESFTYQFQADLYGTSWYHSHYSAQYSDGLLGPMIIHGPENADYDIDLGPVLLTDTYHKPYYETVKVVMAPLDQGGNPRPASDNNLINGKMDFDCSTVAEGDTTPCNSNAGISKFTFTTGKTHRLRLINAGAEGLQRFSIDGHKMTVIANDFVPIQPYETTVVTLGAGQRSDVLVTANQGSAQSAFWMRSNISTICSSSNQPNALAAIYYDKADTNKAPTSTAWDVPDPGTCANDDLSLTVPYYPLTPTDHPATTRHLDINSEVNATNHFLWTVDGGTFRSDYNSPTLLLANEGNFTYPPEWNVKNFGSNSTIRVIVNNPTSSSHPMHLHGHNMFILHEGPGAWDGTSITNPNNPQRRDVQMLRPGGHIVWQINADNPGVWPFHCHIVWHLSAGFYATILERPADIEKYSQIPMIMPQTCTDWAAWTKNNVPDEIDSGV</sequence>
<dbReference type="CDD" id="cd13901">
    <property type="entry name" value="CuRO_3_MaLCC_like"/>
    <property type="match status" value="1"/>
</dbReference>
<gene>
    <name evidence="18" type="ORF">M430DRAFT_52780</name>
</gene>
<dbReference type="GO" id="GO:0052716">
    <property type="term" value="F:hydroquinone:oxygen oxidoreductase activity"/>
    <property type="evidence" value="ECO:0007669"/>
    <property type="project" value="UniProtKB-EC"/>
</dbReference>
<comment type="subcellular location">
    <subcellularLocation>
        <location evidence="4">Secreted</location>
    </subcellularLocation>
</comment>
<evidence type="ECO:0000259" key="16">
    <source>
        <dbReference type="Pfam" id="PF07731"/>
    </source>
</evidence>
<dbReference type="GO" id="GO:0046274">
    <property type="term" value="P:lignin catabolic process"/>
    <property type="evidence" value="ECO:0007669"/>
    <property type="project" value="UniProtKB-KW"/>
</dbReference>
<keyword evidence="12" id="KW-0325">Glycoprotein</keyword>
<dbReference type="OrthoDB" id="2121828at2759"/>